<protein>
    <recommendedName>
        <fullName evidence="2">CNA-B domain-containing protein</fullName>
    </recommendedName>
</protein>
<organism evidence="3 4">
    <name type="scientific">Peptoniphilus lacrimalis 315-B</name>
    <dbReference type="NCBI Taxonomy" id="596330"/>
    <lineage>
        <taxon>Bacteria</taxon>
        <taxon>Bacillati</taxon>
        <taxon>Bacillota</taxon>
        <taxon>Tissierellia</taxon>
        <taxon>Tissierellales</taxon>
        <taxon>Peptoniphilaceae</taxon>
        <taxon>Peptoniphilus</taxon>
    </lineage>
</organism>
<evidence type="ECO:0000313" key="4">
    <source>
        <dbReference type="Proteomes" id="UP000005711"/>
    </source>
</evidence>
<dbReference type="eggNOG" id="ENOG5032RQN">
    <property type="taxonomic scope" value="Bacteria"/>
</dbReference>
<dbReference type="Gene3D" id="2.60.40.10">
    <property type="entry name" value="Immunoglobulins"/>
    <property type="match status" value="1"/>
</dbReference>
<proteinExistence type="predicted"/>
<dbReference type="AlphaFoldDB" id="D1VTY9"/>
<reference evidence="3 4" key="1">
    <citation type="submission" date="2009-12" db="EMBL/GenBank/DDBJ databases">
        <title>Genome Sequence of Peptoniphilus lacrimalis 315-B.</title>
        <authorList>
            <person name="Durkin A.S."/>
            <person name="Madupu R."/>
            <person name="Torralba M."/>
            <person name="Methe B."/>
            <person name="Sutton G."/>
            <person name="Strausberg R.L."/>
            <person name="Nelson K.E."/>
        </authorList>
    </citation>
    <scope>NUCLEOTIDE SEQUENCE [LARGE SCALE GENOMIC DNA]</scope>
    <source>
        <strain evidence="3 4">315-B</strain>
    </source>
</reference>
<feature type="domain" description="CNA-B" evidence="2">
    <location>
        <begin position="185"/>
        <end position="266"/>
    </location>
</feature>
<evidence type="ECO:0000259" key="2">
    <source>
        <dbReference type="Pfam" id="PF05738"/>
    </source>
</evidence>
<comment type="caution">
    <text evidence="3">The sequence shown here is derived from an EMBL/GenBank/DDBJ whole genome shotgun (WGS) entry which is preliminary data.</text>
</comment>
<dbReference type="RefSeq" id="WP_004825020.1">
    <property type="nucleotide sequence ID" value="NZ_ADDO01000052.1"/>
</dbReference>
<accession>D1VTY9</accession>
<dbReference type="InterPro" id="IPR008454">
    <property type="entry name" value="Collagen-bd_Cna-like_B-typ_dom"/>
</dbReference>
<keyword evidence="1" id="KW-0472">Membrane</keyword>
<feature type="transmembrane region" description="Helical" evidence="1">
    <location>
        <begin position="291"/>
        <end position="311"/>
    </location>
</feature>
<name>D1VTY9_9FIRM</name>
<dbReference type="Gene3D" id="2.60.40.1140">
    <property type="entry name" value="Collagen-binding surface protein Cna, B-type domain"/>
    <property type="match status" value="1"/>
</dbReference>
<keyword evidence="1" id="KW-0812">Transmembrane</keyword>
<keyword evidence="1" id="KW-1133">Transmembrane helix</keyword>
<evidence type="ECO:0000313" key="3">
    <source>
        <dbReference type="EMBL" id="EFA89952.1"/>
    </source>
</evidence>
<dbReference type="CDD" id="cd00222">
    <property type="entry name" value="CollagenBindB"/>
    <property type="match status" value="1"/>
</dbReference>
<gene>
    <name evidence="3" type="ORF">HMPREF0628_1482</name>
</gene>
<dbReference type="EMBL" id="ADDO01000052">
    <property type="protein sequence ID" value="EFA89952.1"/>
    <property type="molecule type" value="Genomic_DNA"/>
</dbReference>
<evidence type="ECO:0000256" key="1">
    <source>
        <dbReference type="SAM" id="Phobius"/>
    </source>
</evidence>
<sequence>MKGMNKRKLVCFFVLLFSFILNFQNIYASNITNSPEQIDFTISYIDGSHKIQGAEFNIYKIGDVDKNNNIILREEFKKYPIKDNKSIRTQWNEYANTLKGYVIKDNVKALYKGKTDKNGLLNTKLQKGLYLIVGEDLVTEKYKYVTSPFIVLLPELDKETGKYLNKTTAYPKFTKEENLKNKINIDVLKVWDDDGYENKRPSFIEVELLADGKLKENVKLNKKNNWTYVWKNLDPGISWTVVEKNVNKDIYRVKVTNYENSFVITNIYIPPYTPPNNPPKKPPMIPQTGQLWLPVYLLSGLGIVSIVIGYIKEKKEGESYEK</sequence>
<dbReference type="Pfam" id="PF05738">
    <property type="entry name" value="Cna_B"/>
    <property type="match status" value="1"/>
</dbReference>
<keyword evidence="4" id="KW-1185">Reference proteome</keyword>
<dbReference type="SUPFAM" id="SSF49478">
    <property type="entry name" value="Cna protein B-type domain"/>
    <property type="match status" value="1"/>
</dbReference>
<dbReference type="InterPro" id="IPR013783">
    <property type="entry name" value="Ig-like_fold"/>
</dbReference>
<dbReference type="Proteomes" id="UP000005711">
    <property type="component" value="Unassembled WGS sequence"/>
</dbReference>